<sequence>MKNIFAEAQAKNDVGASELVIDGRAKLCSNVTVDRIHENSVVLTDESELPAGLIVYATGYKSMNGLADKIKSPEVADRVGKV</sequence>
<reference evidence="1 2" key="1">
    <citation type="submission" date="2011-02" db="EMBL/GenBank/DDBJ databases">
        <title>The Genome Sequence of Sphaeroforma arctica JP610.</title>
        <authorList>
            <consortium name="The Broad Institute Genome Sequencing Platform"/>
            <person name="Russ C."/>
            <person name="Cuomo C."/>
            <person name="Young S.K."/>
            <person name="Zeng Q."/>
            <person name="Gargeya S."/>
            <person name="Alvarado L."/>
            <person name="Berlin A."/>
            <person name="Chapman S.B."/>
            <person name="Chen Z."/>
            <person name="Freedman E."/>
            <person name="Gellesch M."/>
            <person name="Goldberg J."/>
            <person name="Griggs A."/>
            <person name="Gujja S."/>
            <person name="Heilman E."/>
            <person name="Heiman D."/>
            <person name="Howarth C."/>
            <person name="Mehta T."/>
            <person name="Neiman D."/>
            <person name="Pearson M."/>
            <person name="Roberts A."/>
            <person name="Saif S."/>
            <person name="Shea T."/>
            <person name="Shenoy N."/>
            <person name="Sisk P."/>
            <person name="Stolte C."/>
            <person name="Sykes S."/>
            <person name="White J."/>
            <person name="Yandava C."/>
            <person name="Burger G."/>
            <person name="Gray M.W."/>
            <person name="Holland P.W.H."/>
            <person name="King N."/>
            <person name="Lang F.B.F."/>
            <person name="Roger A.J."/>
            <person name="Ruiz-Trillo I."/>
            <person name="Haas B."/>
            <person name="Nusbaum C."/>
            <person name="Birren B."/>
        </authorList>
    </citation>
    <scope>NUCLEOTIDE SEQUENCE [LARGE SCALE GENOMIC DNA]</scope>
    <source>
        <strain evidence="1 2">JP610</strain>
    </source>
</reference>
<proteinExistence type="predicted"/>
<evidence type="ECO:0000313" key="2">
    <source>
        <dbReference type="Proteomes" id="UP000054560"/>
    </source>
</evidence>
<dbReference type="STRING" id="667725.A0A0L0FEZ0"/>
<evidence type="ECO:0000313" key="1">
    <source>
        <dbReference type="EMBL" id="KNC75031.1"/>
    </source>
</evidence>
<dbReference type="EMBL" id="KQ243898">
    <property type="protein sequence ID" value="KNC75031.1"/>
    <property type="molecule type" value="Genomic_DNA"/>
</dbReference>
<dbReference type="GeneID" id="25912940"/>
<organism evidence="1 2">
    <name type="scientific">Sphaeroforma arctica JP610</name>
    <dbReference type="NCBI Taxonomy" id="667725"/>
    <lineage>
        <taxon>Eukaryota</taxon>
        <taxon>Ichthyosporea</taxon>
        <taxon>Ichthyophonida</taxon>
        <taxon>Sphaeroforma</taxon>
    </lineage>
</organism>
<gene>
    <name evidence="1" type="ORF">SARC_12436</name>
</gene>
<accession>A0A0L0FEZ0</accession>
<dbReference type="SUPFAM" id="SSF51905">
    <property type="entry name" value="FAD/NAD(P)-binding domain"/>
    <property type="match status" value="1"/>
</dbReference>
<protein>
    <submittedName>
        <fullName evidence="1">Uncharacterized protein</fullName>
    </submittedName>
</protein>
<dbReference type="OrthoDB" id="66881at2759"/>
<dbReference type="InterPro" id="IPR036188">
    <property type="entry name" value="FAD/NAD-bd_sf"/>
</dbReference>
<dbReference type="RefSeq" id="XP_014148933.1">
    <property type="nucleotide sequence ID" value="XM_014293458.1"/>
</dbReference>
<name>A0A0L0FEZ0_9EUKA</name>
<dbReference type="Proteomes" id="UP000054560">
    <property type="component" value="Unassembled WGS sequence"/>
</dbReference>
<dbReference type="AlphaFoldDB" id="A0A0L0FEZ0"/>
<keyword evidence="2" id="KW-1185">Reference proteome</keyword>